<dbReference type="SUPFAM" id="SSF52949">
    <property type="entry name" value="Macro domain-like"/>
    <property type="match status" value="1"/>
</dbReference>
<dbReference type="SUPFAM" id="SSF53187">
    <property type="entry name" value="Zn-dependent exopeptidases"/>
    <property type="match status" value="1"/>
</dbReference>
<dbReference type="PRINTS" id="PR00481">
    <property type="entry name" value="LAMNOPPTDASE"/>
</dbReference>
<evidence type="ECO:0000256" key="4">
    <source>
        <dbReference type="ARBA" id="ARBA00022801"/>
    </source>
</evidence>
<dbReference type="Gene3D" id="3.40.630.10">
    <property type="entry name" value="Zn peptidases"/>
    <property type="match status" value="1"/>
</dbReference>
<feature type="domain" description="Cytosol aminopeptidase" evidence="6">
    <location>
        <begin position="313"/>
        <end position="320"/>
    </location>
</feature>
<keyword evidence="4" id="KW-0378">Hydrolase</keyword>
<dbReference type="InterPro" id="IPR000819">
    <property type="entry name" value="Peptidase_M17_C"/>
</dbReference>
<dbReference type="InterPro" id="IPR048816">
    <property type="entry name" value="Peptidase_M17_N_1"/>
</dbReference>
<keyword evidence="2 7" id="KW-0031">Aminopeptidase</keyword>
<name>A0ABZ2G5S7_9SPHN</name>
<dbReference type="Pfam" id="PF00883">
    <property type="entry name" value="Peptidase_M17"/>
    <property type="match status" value="1"/>
</dbReference>
<dbReference type="Pfam" id="PF21337">
    <property type="entry name" value="Peptidase_M17_N_1"/>
    <property type="match status" value="1"/>
</dbReference>
<dbReference type="GO" id="GO:0004177">
    <property type="term" value="F:aminopeptidase activity"/>
    <property type="evidence" value="ECO:0007669"/>
    <property type="project" value="UniProtKB-KW"/>
</dbReference>
<evidence type="ECO:0000256" key="2">
    <source>
        <dbReference type="ARBA" id="ARBA00022438"/>
    </source>
</evidence>
<dbReference type="Gene3D" id="3.40.220.10">
    <property type="entry name" value="Leucine Aminopeptidase, subunit E, domain 1"/>
    <property type="match status" value="1"/>
</dbReference>
<evidence type="ECO:0000256" key="1">
    <source>
        <dbReference type="ARBA" id="ARBA00009528"/>
    </source>
</evidence>
<dbReference type="PROSITE" id="PS00631">
    <property type="entry name" value="CYTOSOL_AP"/>
    <property type="match status" value="1"/>
</dbReference>
<dbReference type="Proteomes" id="UP001382935">
    <property type="component" value="Chromosome"/>
</dbReference>
<dbReference type="InterPro" id="IPR043472">
    <property type="entry name" value="Macro_dom-like"/>
</dbReference>
<gene>
    <name evidence="7" type="ORF">V6R86_12750</name>
</gene>
<evidence type="ECO:0000313" key="7">
    <source>
        <dbReference type="EMBL" id="WWM71514.1"/>
    </source>
</evidence>
<dbReference type="RefSeq" id="WP_338504931.1">
    <property type="nucleotide sequence ID" value="NZ_CP145607.1"/>
</dbReference>
<dbReference type="PANTHER" id="PTHR11963">
    <property type="entry name" value="LEUCINE AMINOPEPTIDASE-RELATED"/>
    <property type="match status" value="1"/>
</dbReference>
<reference evidence="7 8" key="1">
    <citation type="submission" date="2024-02" db="EMBL/GenBank/DDBJ databases">
        <title>Full genome sequence of Sphingomonas kaistensis.</title>
        <authorList>
            <person name="Poletto B.L."/>
            <person name="Silva G."/>
            <person name="Galante D."/>
            <person name="Campos K.R."/>
            <person name="Santos M.B.N."/>
            <person name="Sacchi C.T."/>
        </authorList>
    </citation>
    <scope>NUCLEOTIDE SEQUENCE [LARGE SCALE GENOMIC DNA]</scope>
    <source>
        <strain evidence="7 8">MA4R</strain>
    </source>
</reference>
<keyword evidence="8" id="KW-1185">Reference proteome</keyword>
<proteinExistence type="inferred from homology"/>
<keyword evidence="5" id="KW-0464">Manganese</keyword>
<sequence length="467" mass="49479">MTDFAALLRPDRGEPAHPLHLVDTALLPEWLKAHAGQRRPLVDAARFEGKAGQILIIPGAGPYAEFEVLVGVGKLAALTPWCLAAAAERLPEGTYRIAGEMPPGAAALGWLLAQHRLTRYKSKPDAPVGPRVLLSAEPAKVEGTIRLAEATALVRDLVDTPAADLGPAELERAVRDWAGPAGIEVEVTKGDALEQGYPLIHAVGAAATAARAPRLIEARWGDPAHPKLAIVGKGVVFDTGGLDLKPAAGMRLMKKDMGGAAHALALARLIVAERWPVRLHLLIPAVENAVSDNAFRPGDILTSRHGLTVEIDNTDAEGRLILADALTRACEEGAATIIDFATLTGAARVALGPDLPATFSNDDSLAADLLAAGTEAGDPLWRLPLWDGYDDMLKSELADMSNSADSPFAGTITAALFLRRFVSDGIAWAHFDTFAWRPAPKPGRPKGGEALGLRAVHAALARRFRRQ</sequence>
<comment type="similarity">
    <text evidence="1">Belongs to the peptidase M17 family.</text>
</comment>
<evidence type="ECO:0000256" key="3">
    <source>
        <dbReference type="ARBA" id="ARBA00022670"/>
    </source>
</evidence>
<evidence type="ECO:0000259" key="6">
    <source>
        <dbReference type="PROSITE" id="PS00631"/>
    </source>
</evidence>
<protein>
    <submittedName>
        <fullName evidence="7">Leucyl aminopeptidase family protein</fullName>
    </submittedName>
</protein>
<keyword evidence="3" id="KW-0645">Protease</keyword>
<dbReference type="PANTHER" id="PTHR11963:SF20">
    <property type="entry name" value="PEPTIDASE B"/>
    <property type="match status" value="1"/>
</dbReference>
<dbReference type="EMBL" id="CP145607">
    <property type="protein sequence ID" value="WWM71514.1"/>
    <property type="molecule type" value="Genomic_DNA"/>
</dbReference>
<accession>A0ABZ2G5S7</accession>
<dbReference type="CDD" id="cd00433">
    <property type="entry name" value="Peptidase_M17"/>
    <property type="match status" value="1"/>
</dbReference>
<evidence type="ECO:0000313" key="8">
    <source>
        <dbReference type="Proteomes" id="UP001382935"/>
    </source>
</evidence>
<evidence type="ECO:0000256" key="5">
    <source>
        <dbReference type="ARBA" id="ARBA00023211"/>
    </source>
</evidence>
<organism evidence="7 8">
    <name type="scientific">Sphingomonas kaistensis</name>
    <dbReference type="NCBI Taxonomy" id="298708"/>
    <lineage>
        <taxon>Bacteria</taxon>
        <taxon>Pseudomonadati</taxon>
        <taxon>Pseudomonadota</taxon>
        <taxon>Alphaproteobacteria</taxon>
        <taxon>Sphingomonadales</taxon>
        <taxon>Sphingomonadaceae</taxon>
        <taxon>Sphingomonas</taxon>
    </lineage>
</organism>
<dbReference type="InterPro" id="IPR011356">
    <property type="entry name" value="Leucine_aapep/pepB"/>
</dbReference>